<dbReference type="Proteomes" id="UP000053268">
    <property type="component" value="Unassembled WGS sequence"/>
</dbReference>
<dbReference type="PANTHER" id="PTHR12241:SF118">
    <property type="entry name" value="TUBULIN POLYGLUTAMYLASE TTLL2-RELATED"/>
    <property type="match status" value="1"/>
</dbReference>
<dbReference type="SUPFAM" id="SSF56059">
    <property type="entry name" value="Glutathione synthetase ATP-binding domain-like"/>
    <property type="match status" value="1"/>
</dbReference>
<dbReference type="AlphaFoldDB" id="A0A194PXE5"/>
<accession>A0A194PXE5</accession>
<dbReference type="GO" id="GO:0000226">
    <property type="term" value="P:microtubule cytoskeleton organization"/>
    <property type="evidence" value="ECO:0007669"/>
    <property type="project" value="TreeGrafter"/>
</dbReference>
<dbReference type="GO" id="GO:0015631">
    <property type="term" value="F:tubulin binding"/>
    <property type="evidence" value="ECO:0007669"/>
    <property type="project" value="TreeGrafter"/>
</dbReference>
<keyword evidence="5" id="KW-1185">Reference proteome</keyword>
<gene>
    <name evidence="4" type="ORF">RR46_11118</name>
</gene>
<organism evidence="4 5">
    <name type="scientific">Papilio xuthus</name>
    <name type="common">Asian swallowtail butterfly</name>
    <dbReference type="NCBI Taxonomy" id="66420"/>
    <lineage>
        <taxon>Eukaryota</taxon>
        <taxon>Metazoa</taxon>
        <taxon>Ecdysozoa</taxon>
        <taxon>Arthropoda</taxon>
        <taxon>Hexapoda</taxon>
        <taxon>Insecta</taxon>
        <taxon>Pterygota</taxon>
        <taxon>Neoptera</taxon>
        <taxon>Endopterygota</taxon>
        <taxon>Lepidoptera</taxon>
        <taxon>Glossata</taxon>
        <taxon>Ditrysia</taxon>
        <taxon>Papilionoidea</taxon>
        <taxon>Papilionidae</taxon>
        <taxon>Papilioninae</taxon>
        <taxon>Papilio</taxon>
    </lineage>
</organism>
<keyword evidence="3" id="KW-0067">ATP-binding</keyword>
<sequence length="203" mass="23179">MEDENDEHFIFRLNDNGSGPSLLMKVCAERGWRMYQGCGDERWNLWWRTSAFPAASYKALGDWQASCKWTLKQVRRALVGRWGAVEWLVWQRVRALVTLTLLAQAAGTPPARNCFEFYGFDVLLDESMKPWLIEVNLSPALAADCEADVTVKQPMLHELFDLLGMPMRHTGLSLLQGPPTIVNRYMTNMLEVLKIQKGTSYGH</sequence>
<dbReference type="Pfam" id="PF03133">
    <property type="entry name" value="TTL"/>
    <property type="match status" value="1"/>
</dbReference>
<evidence type="ECO:0000256" key="1">
    <source>
        <dbReference type="ARBA" id="ARBA00022598"/>
    </source>
</evidence>
<name>A0A194PXE5_PAPXU</name>
<dbReference type="PROSITE" id="PS51221">
    <property type="entry name" value="TTL"/>
    <property type="match status" value="1"/>
</dbReference>
<reference evidence="4 5" key="1">
    <citation type="journal article" date="2015" name="Nat. Commun.">
        <title>Outbred genome sequencing and CRISPR/Cas9 gene editing in butterflies.</title>
        <authorList>
            <person name="Li X."/>
            <person name="Fan D."/>
            <person name="Zhang W."/>
            <person name="Liu G."/>
            <person name="Zhang L."/>
            <person name="Zhao L."/>
            <person name="Fang X."/>
            <person name="Chen L."/>
            <person name="Dong Y."/>
            <person name="Chen Y."/>
            <person name="Ding Y."/>
            <person name="Zhao R."/>
            <person name="Feng M."/>
            <person name="Zhu Y."/>
            <person name="Feng Y."/>
            <person name="Jiang X."/>
            <person name="Zhu D."/>
            <person name="Xiang H."/>
            <person name="Feng X."/>
            <person name="Li S."/>
            <person name="Wang J."/>
            <person name="Zhang G."/>
            <person name="Kronforst M.R."/>
            <person name="Wang W."/>
        </authorList>
    </citation>
    <scope>NUCLEOTIDE SEQUENCE [LARGE SCALE GENOMIC DNA]</scope>
    <source>
        <strain evidence="4">Ya'a_city_454_Px</strain>
        <tissue evidence="4">Whole body</tissue>
    </source>
</reference>
<evidence type="ECO:0000313" key="4">
    <source>
        <dbReference type="EMBL" id="KPI97997.1"/>
    </source>
</evidence>
<dbReference type="STRING" id="66420.A0A194PXE5"/>
<dbReference type="GO" id="GO:0036064">
    <property type="term" value="C:ciliary basal body"/>
    <property type="evidence" value="ECO:0007669"/>
    <property type="project" value="TreeGrafter"/>
</dbReference>
<dbReference type="InterPro" id="IPR004344">
    <property type="entry name" value="TTL/TTLL_fam"/>
</dbReference>
<dbReference type="PANTHER" id="PTHR12241">
    <property type="entry name" value="TUBULIN POLYGLUTAMYLASE"/>
    <property type="match status" value="1"/>
</dbReference>
<evidence type="ECO:0000256" key="3">
    <source>
        <dbReference type="ARBA" id="ARBA00022840"/>
    </source>
</evidence>
<dbReference type="EMBL" id="KQ459586">
    <property type="protein sequence ID" value="KPI97997.1"/>
    <property type="molecule type" value="Genomic_DNA"/>
</dbReference>
<protein>
    <submittedName>
        <fullName evidence="4">Putative tubulin polyglutamylase TTLL2</fullName>
    </submittedName>
</protein>
<proteinExistence type="predicted"/>
<dbReference type="Gene3D" id="3.30.470.20">
    <property type="entry name" value="ATP-grasp fold, B domain"/>
    <property type="match status" value="1"/>
</dbReference>
<evidence type="ECO:0000313" key="5">
    <source>
        <dbReference type="Proteomes" id="UP000053268"/>
    </source>
</evidence>
<keyword evidence="2" id="KW-0547">Nucleotide-binding</keyword>
<evidence type="ECO:0000256" key="2">
    <source>
        <dbReference type="ARBA" id="ARBA00022741"/>
    </source>
</evidence>
<dbReference type="GO" id="GO:0005524">
    <property type="term" value="F:ATP binding"/>
    <property type="evidence" value="ECO:0007669"/>
    <property type="project" value="UniProtKB-KW"/>
</dbReference>
<dbReference type="GO" id="GO:0070740">
    <property type="term" value="F:tubulin-glutamic acid ligase activity"/>
    <property type="evidence" value="ECO:0007669"/>
    <property type="project" value="TreeGrafter"/>
</dbReference>
<keyword evidence="1" id="KW-0436">Ligase</keyword>